<dbReference type="PIRSF" id="PIRSF006594">
    <property type="entry name" value="UCP006594"/>
    <property type="match status" value="1"/>
</dbReference>
<gene>
    <name evidence="1" type="ORF">BTN85_0130</name>
</gene>
<evidence type="ECO:0000313" key="1">
    <source>
        <dbReference type="EMBL" id="OKY77662.1"/>
    </source>
</evidence>
<dbReference type="AlphaFoldDB" id="A0A1Q6DTL3"/>
<dbReference type="EMBL" id="MSDW01000001">
    <property type="protein sequence ID" value="OKY77662.1"/>
    <property type="molecule type" value="Genomic_DNA"/>
</dbReference>
<sequence>MKRKIKQLISHLYTSGVHTDLHEITTTVLNRLGLSDEWTQYVDIEVKNMTDKEEFKKTKNSDISIFLPHCLRDSKDCQGEYGEKGLECKRCGNCVISEIIEKADELGYEDIYIVPGGSLVKKIINEKEPEAVIGVACYEELTQAIKMADKEGIPSQGILLTEDGCVDTETNKFEVFKKLNL</sequence>
<keyword evidence="2" id="KW-1185">Reference proteome</keyword>
<dbReference type="Pfam" id="PF01976">
    <property type="entry name" value="DUF116"/>
    <property type="match status" value="1"/>
</dbReference>
<proteinExistence type="predicted"/>
<dbReference type="PANTHER" id="PTHR43801">
    <property type="entry name" value="NUCLEOTIDE-BINDING PROTEIN-RELATED"/>
    <property type="match status" value="1"/>
</dbReference>
<dbReference type="STRING" id="1903181.BTN85_0130"/>
<comment type="caution">
    <text evidence="1">The sequence shown here is derived from an EMBL/GenBank/DDBJ whole genome shotgun (WGS) entry which is preliminary data.</text>
</comment>
<name>A0A1Q6DTL3_METT1</name>
<dbReference type="Proteomes" id="UP000185744">
    <property type="component" value="Unassembled WGS sequence"/>
</dbReference>
<protein>
    <submittedName>
        <fullName evidence="1">Metal binding protein, component of redox complex</fullName>
    </submittedName>
</protein>
<dbReference type="InParanoid" id="A0A1Q6DTL3"/>
<organism evidence="1 2">
    <name type="scientific">Methanohalarchaeum thermophilum</name>
    <dbReference type="NCBI Taxonomy" id="1903181"/>
    <lineage>
        <taxon>Archaea</taxon>
        <taxon>Methanobacteriati</taxon>
        <taxon>Methanobacteriota</taxon>
        <taxon>Methanonatronarchaeia</taxon>
        <taxon>Methanonatronarchaeales</taxon>
        <taxon>Methanonatronarchaeaceae</taxon>
        <taxon>Candidatus Methanohalarchaeum</taxon>
    </lineage>
</organism>
<dbReference type="PANTHER" id="PTHR43801:SF1">
    <property type="entry name" value="POLYPRENYL SYNTHETASE"/>
    <property type="match status" value="1"/>
</dbReference>
<dbReference type="InterPro" id="IPR002829">
    <property type="entry name" value="DUF116"/>
</dbReference>
<evidence type="ECO:0000313" key="2">
    <source>
        <dbReference type="Proteomes" id="UP000185744"/>
    </source>
</evidence>
<reference evidence="1" key="1">
    <citation type="submission" date="2016-12" db="EMBL/GenBank/DDBJ databases">
        <title>Discovery of methanogenic haloarchaea.</title>
        <authorList>
            <person name="Sorokin D.Y."/>
            <person name="Makarova K.S."/>
            <person name="Abbas B."/>
            <person name="Ferrer M."/>
            <person name="Golyshin P.N."/>
        </authorList>
    </citation>
    <scope>NUCLEOTIDE SEQUENCE [LARGE SCALE GENOMIC DNA]</scope>
    <source>
        <strain evidence="1">HMET1</strain>
    </source>
</reference>
<accession>A0A1Q6DTL3</accession>